<dbReference type="AlphaFoldDB" id="A0A6C0LW57"/>
<reference evidence="1" key="1">
    <citation type="journal article" date="2020" name="Nature">
        <title>Giant virus diversity and host interactions through global metagenomics.</title>
        <authorList>
            <person name="Schulz F."/>
            <person name="Roux S."/>
            <person name="Paez-Espino D."/>
            <person name="Jungbluth S."/>
            <person name="Walsh D.A."/>
            <person name="Denef V.J."/>
            <person name="McMahon K.D."/>
            <person name="Konstantinidis K.T."/>
            <person name="Eloe-Fadrosh E.A."/>
            <person name="Kyrpides N.C."/>
            <person name="Woyke T."/>
        </authorList>
    </citation>
    <scope>NUCLEOTIDE SEQUENCE</scope>
    <source>
        <strain evidence="1">GVMAG-S-1017745-26</strain>
    </source>
</reference>
<dbReference type="Gene3D" id="2.60.120.260">
    <property type="entry name" value="Galactose-binding domain-like"/>
    <property type="match status" value="1"/>
</dbReference>
<proteinExistence type="predicted"/>
<organism evidence="1">
    <name type="scientific">viral metagenome</name>
    <dbReference type="NCBI Taxonomy" id="1070528"/>
    <lineage>
        <taxon>unclassified sequences</taxon>
        <taxon>metagenomes</taxon>
        <taxon>organismal metagenomes</taxon>
    </lineage>
</organism>
<dbReference type="EMBL" id="MN740583">
    <property type="protein sequence ID" value="QHU35086.1"/>
    <property type="molecule type" value="Genomic_DNA"/>
</dbReference>
<protein>
    <submittedName>
        <fullName evidence="1">Uncharacterized protein</fullName>
    </submittedName>
</protein>
<name>A0A6C0LW57_9ZZZZ</name>
<accession>A0A6C0LW57</accession>
<evidence type="ECO:0000313" key="1">
    <source>
        <dbReference type="EMBL" id="QHU35086.1"/>
    </source>
</evidence>
<sequence>MKLLIIFILLGFIICWFSFIKSNKSFEKFTNLIDNGSFEKGKYSKNNVGSNVGNNIIKKINPGKTSYVLRQSANINGKIKKTRYQMSLDIIPGAEYIISSWVLYADNWDGNNNIFNLTLHRNCGDSELIINEGLKTKEEIINKEMWIKKEFIFTVPNNSNGKIDIYIGYDPQNNKGYRYITDINLQRHYPLIKDLPIQDNLILYVSGDKKQSFENNNTIWNDLSMNGRDIKFNDRVSLNNKQLEIRKLKGTGSESNLIVPNQNKFAFVWSCSMKSFTEGTFLEIFANNKSNIGIKIYFKNKVGINNIMVLSIGSKEYIFKIGLSQKKNTYILTKNSKEVKLYIDGYEFIPDKTIGTIMSDLEISNKNIEINPNKKLDFDIDYLLIYSDYLQKDKILLLNSYIETNRVLKTNQFCRPDLNNRNCSCTINNPKDSSVINHENIINNSIKTDIKITDTISQKKCPFSVKCNESPCTTLECQGSDWSNFEVSDKCKQVINNYCKKNKDNICNQLREKKKKNDLEYKSCSSSKDIISNLKNKLNSNGNNEVVYKNSKKLNNQSEKCPDMSKYIRKDKIPCWGCKIK</sequence>